<accession>A0A1I6BUG0</accession>
<feature type="chain" id="PRO_5046803391" evidence="2">
    <location>
        <begin position="24"/>
        <end position="367"/>
    </location>
</feature>
<organism evidence="4 5">
    <name type="scientific">Priestia endophytica DSM 13796</name>
    <dbReference type="NCBI Taxonomy" id="1121089"/>
    <lineage>
        <taxon>Bacteria</taxon>
        <taxon>Bacillati</taxon>
        <taxon>Bacillota</taxon>
        <taxon>Bacilli</taxon>
        <taxon>Bacillales</taxon>
        <taxon>Bacillaceae</taxon>
        <taxon>Priestia</taxon>
    </lineage>
</organism>
<dbReference type="PANTHER" id="PTHR43308">
    <property type="entry name" value="OUTER MEMBRANE PROTEIN ALPHA-RELATED"/>
    <property type="match status" value="1"/>
</dbReference>
<sequence length="367" mass="41377">MKKIVQVCLAFILLLAMALPLYHAEASSQFKDVTLYEKEISFLTNKGIIKGYNDGTFKPEASIKRIQAVQMILRAKGVTDFTAPDPNFTDIKKGDYGYQEVAKAVQLGIISGKEDAKTGKKYFDAWGTLTRGQMAKILSLAYNLKGSTLSEFSDVPSTDGFYTYINALAYNNVTTGYSDNTFKPYQQISRQHFAVFLARTLDSSFKDNGTNRVVTGGLKLNTRKTYVYNYPYAEYTETFKYTGTKSGMDKWTGRDSDGEVTYYAYSEDQDGYVSGWQDGDISSTIPYPLKLNTKWTDDFYEDEYPIHYVVTSMNKTVTTPAGTFKNAIEVKSDIDTLEYYVQGIGLVLMLDTSVQPAERIQELQKVY</sequence>
<proteinExistence type="predicted"/>
<evidence type="ECO:0000313" key="4">
    <source>
        <dbReference type="EMBL" id="SFQ84534.1"/>
    </source>
</evidence>
<dbReference type="GeneID" id="93712768"/>
<dbReference type="PROSITE" id="PS51272">
    <property type="entry name" value="SLH"/>
    <property type="match status" value="3"/>
</dbReference>
<feature type="signal peptide" evidence="2">
    <location>
        <begin position="1"/>
        <end position="23"/>
    </location>
</feature>
<keyword evidence="1 2" id="KW-0732">Signal</keyword>
<evidence type="ECO:0000256" key="2">
    <source>
        <dbReference type="SAM" id="SignalP"/>
    </source>
</evidence>
<evidence type="ECO:0000256" key="1">
    <source>
        <dbReference type="ARBA" id="ARBA00022729"/>
    </source>
</evidence>
<feature type="domain" description="SLH" evidence="3">
    <location>
        <begin position="148"/>
        <end position="211"/>
    </location>
</feature>
<evidence type="ECO:0000313" key="5">
    <source>
        <dbReference type="Proteomes" id="UP000182762"/>
    </source>
</evidence>
<reference evidence="4 5" key="1">
    <citation type="submission" date="2016-10" db="EMBL/GenBank/DDBJ databases">
        <authorList>
            <person name="Varghese N."/>
            <person name="Submissions S."/>
        </authorList>
    </citation>
    <scope>NUCLEOTIDE SEQUENCE [LARGE SCALE GENOMIC DNA]</scope>
    <source>
        <strain evidence="4 5">DSM 13796</strain>
    </source>
</reference>
<comment type="caution">
    <text evidence="4">The sequence shown here is derived from an EMBL/GenBank/DDBJ whole genome shotgun (WGS) entry which is preliminary data.</text>
</comment>
<dbReference type="Proteomes" id="UP000182762">
    <property type="component" value="Unassembled WGS sequence"/>
</dbReference>
<dbReference type="InterPro" id="IPR001119">
    <property type="entry name" value="SLH_dom"/>
</dbReference>
<protein>
    <submittedName>
        <fullName evidence="4">S-layer homology domain-containing protein</fullName>
    </submittedName>
</protein>
<evidence type="ECO:0000259" key="3">
    <source>
        <dbReference type="PROSITE" id="PS51272"/>
    </source>
</evidence>
<gene>
    <name evidence="4" type="ORF">SAMN02745910_04209</name>
</gene>
<dbReference type="PANTHER" id="PTHR43308:SF5">
    <property type="entry name" value="S-LAYER PROTEIN _ PEPTIDOGLYCAN ENDO-BETA-N-ACETYLGLUCOSAMINIDASE"/>
    <property type="match status" value="1"/>
</dbReference>
<dbReference type="InterPro" id="IPR051465">
    <property type="entry name" value="Cell_Envelope_Struct_Comp"/>
</dbReference>
<dbReference type="Pfam" id="PF00395">
    <property type="entry name" value="SLH"/>
    <property type="match status" value="3"/>
</dbReference>
<dbReference type="EMBL" id="FOXX01000014">
    <property type="protein sequence ID" value="SFQ84534.1"/>
    <property type="molecule type" value="Genomic_DNA"/>
</dbReference>
<feature type="domain" description="SLH" evidence="3">
    <location>
        <begin position="84"/>
        <end position="147"/>
    </location>
</feature>
<dbReference type="RefSeq" id="WP_061803112.1">
    <property type="nucleotide sequence ID" value="NZ_FOXX01000014.1"/>
</dbReference>
<name>A0A1I6BUG0_9BACI</name>
<keyword evidence="5" id="KW-1185">Reference proteome</keyword>
<feature type="domain" description="SLH" evidence="3">
    <location>
        <begin position="23"/>
        <end position="83"/>
    </location>
</feature>